<gene>
    <name evidence="3" type="ORF">HINF_LOCUS21014</name>
    <name evidence="4" type="ORF">HINF_LOCUS2560</name>
</gene>
<keyword evidence="5" id="KW-1185">Reference proteome</keyword>
<dbReference type="Gene3D" id="3.80.10.10">
    <property type="entry name" value="Ribonuclease Inhibitor"/>
    <property type="match status" value="1"/>
</dbReference>
<evidence type="ECO:0000256" key="1">
    <source>
        <dbReference type="ARBA" id="ARBA00022614"/>
    </source>
</evidence>
<dbReference type="EMBL" id="CATOUU010000531">
    <property type="protein sequence ID" value="CAI9933369.1"/>
    <property type="molecule type" value="Genomic_DNA"/>
</dbReference>
<dbReference type="InterPro" id="IPR050836">
    <property type="entry name" value="SDS22/Internalin_LRR"/>
</dbReference>
<evidence type="ECO:0000313" key="3">
    <source>
        <dbReference type="EMBL" id="CAI9933369.1"/>
    </source>
</evidence>
<evidence type="ECO:0000256" key="2">
    <source>
        <dbReference type="ARBA" id="ARBA00022737"/>
    </source>
</evidence>
<dbReference type="PANTHER" id="PTHR46652:SF3">
    <property type="entry name" value="LEUCINE-RICH REPEAT-CONTAINING PROTEIN 9"/>
    <property type="match status" value="1"/>
</dbReference>
<comment type="caution">
    <text evidence="3">The sequence shown here is derived from an EMBL/GenBank/DDBJ whole genome shotgun (WGS) entry which is preliminary data.</text>
</comment>
<proteinExistence type="predicted"/>
<evidence type="ECO:0000313" key="5">
    <source>
        <dbReference type="Proteomes" id="UP001642409"/>
    </source>
</evidence>
<sequence>MQDSKKQSCQENKNYNAYTVQVNEDLQNLSEYNKEMIQRYQSKINDRKLIIMFNSELRSLDFINYLDINKLELENCKNIIPKLESLIITKLEIIDCEIQNTLEIARFQQLNELYLYKWKIDISPLSHMTRLTKLGLIQCELRSTEAVRQLVNLEELYLDGNEEIDIVSLQYLNNLTILSLLQCNLKSLEPLRPLTQLKELNISWNSVVYLQPISDLKQITKLNAENNKIIDQESIQQHPNFKNFNLRNQQQPTKEELKISDILRDISNSTTFLKQICKKSRQIQYQYINFRQKVSQLLQETYIRHEQFLIQVVVLSQLMNVFEGCQ</sequence>
<evidence type="ECO:0000313" key="4">
    <source>
        <dbReference type="EMBL" id="CAL5973807.1"/>
    </source>
</evidence>
<organism evidence="3">
    <name type="scientific">Hexamita inflata</name>
    <dbReference type="NCBI Taxonomy" id="28002"/>
    <lineage>
        <taxon>Eukaryota</taxon>
        <taxon>Metamonada</taxon>
        <taxon>Diplomonadida</taxon>
        <taxon>Hexamitidae</taxon>
        <taxon>Hexamitinae</taxon>
        <taxon>Hexamita</taxon>
    </lineage>
</organism>
<evidence type="ECO:0008006" key="6">
    <source>
        <dbReference type="Google" id="ProtNLM"/>
    </source>
</evidence>
<dbReference type="InterPro" id="IPR032675">
    <property type="entry name" value="LRR_dom_sf"/>
</dbReference>
<accession>A0AA86TYE3</accession>
<dbReference type="Proteomes" id="UP001642409">
    <property type="component" value="Unassembled WGS sequence"/>
</dbReference>
<keyword evidence="2" id="KW-0677">Repeat</keyword>
<reference evidence="4 5" key="2">
    <citation type="submission" date="2024-07" db="EMBL/GenBank/DDBJ databases">
        <authorList>
            <person name="Akdeniz Z."/>
        </authorList>
    </citation>
    <scope>NUCLEOTIDE SEQUENCE [LARGE SCALE GENOMIC DNA]</scope>
</reference>
<dbReference type="InterPro" id="IPR001611">
    <property type="entry name" value="Leu-rich_rpt"/>
</dbReference>
<dbReference type="EMBL" id="CAXDID020000004">
    <property type="protein sequence ID" value="CAL5973807.1"/>
    <property type="molecule type" value="Genomic_DNA"/>
</dbReference>
<reference evidence="3" key="1">
    <citation type="submission" date="2023-06" db="EMBL/GenBank/DDBJ databases">
        <authorList>
            <person name="Kurt Z."/>
        </authorList>
    </citation>
    <scope>NUCLEOTIDE SEQUENCE</scope>
</reference>
<dbReference type="AlphaFoldDB" id="A0AA86TYE3"/>
<keyword evidence="1" id="KW-0433">Leucine-rich repeat</keyword>
<protein>
    <recommendedName>
        <fullName evidence="6">Leucine rich repeat protein</fullName>
    </recommendedName>
</protein>
<name>A0AA86TYE3_9EUKA</name>
<dbReference type="PANTHER" id="PTHR46652">
    <property type="entry name" value="LEUCINE-RICH REPEAT AND IQ DOMAIN-CONTAINING PROTEIN 1-RELATED"/>
    <property type="match status" value="1"/>
</dbReference>
<dbReference type="SUPFAM" id="SSF52058">
    <property type="entry name" value="L domain-like"/>
    <property type="match status" value="1"/>
</dbReference>
<dbReference type="PROSITE" id="PS51450">
    <property type="entry name" value="LRR"/>
    <property type="match status" value="2"/>
</dbReference>